<proteinExistence type="predicted"/>
<keyword evidence="2 4" id="KW-0863">Zinc-finger</keyword>
<dbReference type="Pfam" id="PF01753">
    <property type="entry name" value="zf-MYND"/>
    <property type="match status" value="1"/>
</dbReference>
<sequence>MDPTCVVCDAPTSTQCARCKSACYCSKAHKAQDWPSHKTYCKTISKAGTNTFNAILFGVNETKPRLIKLPWSYGAVDKYTVGERWHDLNMELWFEGYDSFRRASYVWQKFGIDGPPLGHTLAVWYDDNFMINGSRINRCIQKITAGKAQHPWAGNILALRVKGPTLDRFSDAVMEEDLAPLVRYFEEYPKRKSARICNRLTVFNLFLLCFVLWWFISGS</sequence>
<dbReference type="PROSITE" id="PS50865">
    <property type="entry name" value="ZF_MYND_2"/>
    <property type="match status" value="1"/>
</dbReference>
<keyword evidence="3" id="KW-0862">Zinc</keyword>
<keyword evidence="1" id="KW-0479">Metal-binding</keyword>
<evidence type="ECO:0000256" key="4">
    <source>
        <dbReference type="PROSITE-ProRule" id="PRU00134"/>
    </source>
</evidence>
<dbReference type="OrthoDB" id="437457at2759"/>
<name>A0A2H3DEY8_ARMGA</name>
<dbReference type="Gene3D" id="6.10.140.2220">
    <property type="match status" value="1"/>
</dbReference>
<keyword evidence="5" id="KW-0812">Transmembrane</keyword>
<evidence type="ECO:0000313" key="7">
    <source>
        <dbReference type="EMBL" id="PBK89418.1"/>
    </source>
</evidence>
<evidence type="ECO:0000259" key="6">
    <source>
        <dbReference type="PROSITE" id="PS50865"/>
    </source>
</evidence>
<organism evidence="7 8">
    <name type="scientific">Armillaria gallica</name>
    <name type="common">Bulbous honey fungus</name>
    <name type="synonym">Armillaria bulbosa</name>
    <dbReference type="NCBI Taxonomy" id="47427"/>
    <lineage>
        <taxon>Eukaryota</taxon>
        <taxon>Fungi</taxon>
        <taxon>Dikarya</taxon>
        <taxon>Basidiomycota</taxon>
        <taxon>Agaricomycotina</taxon>
        <taxon>Agaricomycetes</taxon>
        <taxon>Agaricomycetidae</taxon>
        <taxon>Agaricales</taxon>
        <taxon>Marasmiineae</taxon>
        <taxon>Physalacriaceae</taxon>
        <taxon>Armillaria</taxon>
    </lineage>
</organism>
<gene>
    <name evidence="7" type="ORF">ARMGADRAFT_970448</name>
</gene>
<protein>
    <recommendedName>
        <fullName evidence="6">MYND-type domain-containing protein</fullName>
    </recommendedName>
</protein>
<keyword evidence="8" id="KW-1185">Reference proteome</keyword>
<keyword evidence="5" id="KW-1133">Transmembrane helix</keyword>
<dbReference type="InParanoid" id="A0A2H3DEY8"/>
<feature type="transmembrane region" description="Helical" evidence="5">
    <location>
        <begin position="196"/>
        <end position="216"/>
    </location>
</feature>
<evidence type="ECO:0000256" key="5">
    <source>
        <dbReference type="SAM" id="Phobius"/>
    </source>
</evidence>
<evidence type="ECO:0000256" key="2">
    <source>
        <dbReference type="ARBA" id="ARBA00022771"/>
    </source>
</evidence>
<feature type="domain" description="MYND-type" evidence="6">
    <location>
        <begin position="5"/>
        <end position="41"/>
    </location>
</feature>
<dbReference type="InterPro" id="IPR002893">
    <property type="entry name" value="Znf_MYND"/>
</dbReference>
<evidence type="ECO:0000256" key="1">
    <source>
        <dbReference type="ARBA" id="ARBA00022723"/>
    </source>
</evidence>
<reference evidence="8" key="1">
    <citation type="journal article" date="2017" name="Nat. Ecol. Evol.">
        <title>Genome expansion and lineage-specific genetic innovations in the forest pathogenic fungi Armillaria.</title>
        <authorList>
            <person name="Sipos G."/>
            <person name="Prasanna A.N."/>
            <person name="Walter M.C."/>
            <person name="O'Connor E."/>
            <person name="Balint B."/>
            <person name="Krizsan K."/>
            <person name="Kiss B."/>
            <person name="Hess J."/>
            <person name="Varga T."/>
            <person name="Slot J."/>
            <person name="Riley R."/>
            <person name="Boka B."/>
            <person name="Rigling D."/>
            <person name="Barry K."/>
            <person name="Lee J."/>
            <person name="Mihaltcheva S."/>
            <person name="LaButti K."/>
            <person name="Lipzen A."/>
            <person name="Waldron R."/>
            <person name="Moloney N.M."/>
            <person name="Sperisen C."/>
            <person name="Kredics L."/>
            <person name="Vagvoelgyi C."/>
            <person name="Patrignani A."/>
            <person name="Fitzpatrick D."/>
            <person name="Nagy I."/>
            <person name="Doyle S."/>
            <person name="Anderson J.B."/>
            <person name="Grigoriev I.V."/>
            <person name="Gueldener U."/>
            <person name="Muensterkoetter M."/>
            <person name="Nagy L.G."/>
        </authorList>
    </citation>
    <scope>NUCLEOTIDE SEQUENCE [LARGE SCALE GENOMIC DNA]</scope>
    <source>
        <strain evidence="8">Ar21-2</strain>
    </source>
</reference>
<dbReference type="GO" id="GO:0008270">
    <property type="term" value="F:zinc ion binding"/>
    <property type="evidence" value="ECO:0007669"/>
    <property type="project" value="UniProtKB-KW"/>
</dbReference>
<keyword evidence="5" id="KW-0472">Membrane</keyword>
<dbReference type="AlphaFoldDB" id="A0A2H3DEY8"/>
<accession>A0A2H3DEY8</accession>
<dbReference type="PROSITE" id="PS01360">
    <property type="entry name" value="ZF_MYND_1"/>
    <property type="match status" value="1"/>
</dbReference>
<dbReference type="Proteomes" id="UP000217790">
    <property type="component" value="Unassembled WGS sequence"/>
</dbReference>
<evidence type="ECO:0000313" key="8">
    <source>
        <dbReference type="Proteomes" id="UP000217790"/>
    </source>
</evidence>
<dbReference type="EMBL" id="KZ293669">
    <property type="protein sequence ID" value="PBK89418.1"/>
    <property type="molecule type" value="Genomic_DNA"/>
</dbReference>
<dbReference type="STRING" id="47427.A0A2H3DEY8"/>
<evidence type="ECO:0000256" key="3">
    <source>
        <dbReference type="ARBA" id="ARBA00022833"/>
    </source>
</evidence>
<dbReference type="SUPFAM" id="SSF144232">
    <property type="entry name" value="HIT/MYND zinc finger-like"/>
    <property type="match status" value="1"/>
</dbReference>